<dbReference type="AlphaFoldDB" id="A0A073J6F9"/>
<dbReference type="Proteomes" id="UP000027665">
    <property type="component" value="Unassembled WGS sequence"/>
</dbReference>
<feature type="domain" description="DUF1468" evidence="2">
    <location>
        <begin position="10"/>
        <end position="139"/>
    </location>
</feature>
<evidence type="ECO:0000259" key="2">
    <source>
        <dbReference type="Pfam" id="PF07331"/>
    </source>
</evidence>
<dbReference type="OrthoDB" id="9130924at2"/>
<dbReference type="EMBL" id="JMKI01000005">
    <property type="protein sequence ID" value="KEJ93312.1"/>
    <property type="molecule type" value="Genomic_DNA"/>
</dbReference>
<feature type="transmembrane region" description="Helical" evidence="1">
    <location>
        <begin position="34"/>
        <end position="54"/>
    </location>
</feature>
<evidence type="ECO:0000313" key="3">
    <source>
        <dbReference type="EMBL" id="KEJ93312.1"/>
    </source>
</evidence>
<gene>
    <name evidence="3" type="ORF">EH55_10640</name>
</gene>
<evidence type="ECO:0000313" key="4">
    <source>
        <dbReference type="Proteomes" id="UP000027665"/>
    </source>
</evidence>
<feature type="transmembrane region" description="Helical" evidence="1">
    <location>
        <begin position="75"/>
        <end position="106"/>
    </location>
</feature>
<accession>A0A073J6F9</accession>
<keyword evidence="1" id="KW-1133">Transmembrane helix</keyword>
<sequence>MLTNKERLFSLGILATSLLLTLQSFRYPAESSHFPRFLCLLMTLFSVLLLARSAKRAADGEKGEGFSEGAKIPALVFSVTAAYVFAVNYVGYFVSTVVFMFLAMFLFGERRILPMAGATAVFLGVVYALFVSFLGLRLPEGILF</sequence>
<dbReference type="Pfam" id="PF07331">
    <property type="entry name" value="TctB"/>
    <property type="match status" value="1"/>
</dbReference>
<feature type="transmembrane region" description="Helical" evidence="1">
    <location>
        <begin position="112"/>
        <end position="136"/>
    </location>
</feature>
<reference evidence="3 4" key="1">
    <citation type="submission" date="2014-04" db="EMBL/GenBank/DDBJ databases">
        <title>Draft Genome Sequence of Synergistes jonesii.</title>
        <authorList>
            <person name="Coil D.A."/>
            <person name="Eisen J.A."/>
            <person name="Holland-Moritz H.E."/>
        </authorList>
    </citation>
    <scope>NUCLEOTIDE SEQUENCE [LARGE SCALE GENOMIC DNA]</scope>
    <source>
        <strain evidence="3 4">78-1</strain>
    </source>
</reference>
<dbReference type="InterPro" id="IPR009936">
    <property type="entry name" value="DUF1468"/>
</dbReference>
<proteinExistence type="predicted"/>
<keyword evidence="1" id="KW-0812">Transmembrane</keyword>
<dbReference type="STRING" id="2754.EH55_10640"/>
<organism evidence="3 4">
    <name type="scientific">Synergistes jonesii</name>
    <dbReference type="NCBI Taxonomy" id="2754"/>
    <lineage>
        <taxon>Bacteria</taxon>
        <taxon>Thermotogati</taxon>
        <taxon>Synergistota</taxon>
        <taxon>Synergistia</taxon>
        <taxon>Synergistales</taxon>
        <taxon>Synergistaceae</taxon>
        <taxon>Synergistes</taxon>
    </lineage>
</organism>
<evidence type="ECO:0000256" key="1">
    <source>
        <dbReference type="SAM" id="Phobius"/>
    </source>
</evidence>
<keyword evidence="4" id="KW-1185">Reference proteome</keyword>
<name>A0A073J6F9_9BACT</name>
<dbReference type="GeneID" id="90982694"/>
<dbReference type="RefSeq" id="WP_037974361.1">
    <property type="nucleotide sequence ID" value="NZ_JMKI01000005.1"/>
</dbReference>
<comment type="caution">
    <text evidence="3">The sequence shown here is derived from an EMBL/GenBank/DDBJ whole genome shotgun (WGS) entry which is preliminary data.</text>
</comment>
<keyword evidence="1" id="KW-0472">Membrane</keyword>
<protein>
    <recommendedName>
        <fullName evidence="2">DUF1468 domain-containing protein</fullName>
    </recommendedName>
</protein>